<dbReference type="EMBL" id="LCCW01000004">
    <property type="protein sequence ID" value="KKS43076.1"/>
    <property type="molecule type" value="Genomic_DNA"/>
</dbReference>
<evidence type="ECO:0008006" key="3">
    <source>
        <dbReference type="Google" id="ProtNLM"/>
    </source>
</evidence>
<sequence>MENNNKQEFENLASMIKQGFDAVDARFEQVDQRFNQVDQRFNQVDQRFNQVDQRFEAIDKRFLKMESSLDFLEEGQEEIKSRLNNVAYRHELQNLEKRVDGLEKKLSIEVA</sequence>
<dbReference type="Gene3D" id="6.10.250.2540">
    <property type="match status" value="1"/>
</dbReference>
<gene>
    <name evidence="1" type="ORF">UV02_C0004G0010</name>
</gene>
<dbReference type="AlphaFoldDB" id="A0A0G1B9Q9"/>
<dbReference type="Proteomes" id="UP000034516">
    <property type="component" value="Unassembled WGS sequence"/>
</dbReference>
<comment type="caution">
    <text evidence="1">The sequence shown here is derived from an EMBL/GenBank/DDBJ whole genome shotgun (WGS) entry which is preliminary data.</text>
</comment>
<accession>A0A0G1B9Q9</accession>
<dbReference type="Gene3D" id="1.20.5.1070">
    <property type="entry name" value="Head and neck region of the ectodomain of NDV fusion glycoprotein"/>
    <property type="match status" value="1"/>
</dbReference>
<evidence type="ECO:0000313" key="1">
    <source>
        <dbReference type="EMBL" id="KKS43076.1"/>
    </source>
</evidence>
<organism evidence="1 2">
    <name type="scientific">Candidatus Kuenenbacteria bacterium GW2011_GWA2_42_15</name>
    <dbReference type="NCBI Taxonomy" id="1618677"/>
    <lineage>
        <taxon>Bacteria</taxon>
        <taxon>Candidatus Kueneniibacteriota</taxon>
    </lineage>
</organism>
<reference evidence="1 2" key="1">
    <citation type="journal article" date="2015" name="Nature">
        <title>rRNA introns, odd ribosomes, and small enigmatic genomes across a large radiation of phyla.</title>
        <authorList>
            <person name="Brown C.T."/>
            <person name="Hug L.A."/>
            <person name="Thomas B.C."/>
            <person name="Sharon I."/>
            <person name="Castelle C.J."/>
            <person name="Singh A."/>
            <person name="Wilkins M.J."/>
            <person name="Williams K.H."/>
            <person name="Banfield J.F."/>
        </authorList>
    </citation>
    <scope>NUCLEOTIDE SEQUENCE [LARGE SCALE GENOMIC DNA]</scope>
</reference>
<protein>
    <recommendedName>
        <fullName evidence="3">t-SNARE coiled-coil homology domain-containing protein</fullName>
    </recommendedName>
</protein>
<dbReference type="PATRIC" id="fig|1618677.3.peg.89"/>
<name>A0A0G1B9Q9_9BACT</name>
<dbReference type="SUPFAM" id="SSF57997">
    <property type="entry name" value="Tropomyosin"/>
    <property type="match status" value="1"/>
</dbReference>
<proteinExistence type="predicted"/>
<evidence type="ECO:0000313" key="2">
    <source>
        <dbReference type="Proteomes" id="UP000034516"/>
    </source>
</evidence>